<accession>A0ABN1B682</accession>
<sequence>MNFKKLFDMQRQLDNHIIKEKGLEGQDLLDKKILALQVELGELANEARFFKFWSNDQEPRRWYPNENDVCESCNGNPIFIENGKIVGECKNCDGCGVHFYNPLLEEYVDCLHFILSIGLDIGVEIQSINPHLQTSATDQFVELNYQCYRVLQKYEWGKSHAKSEWILLSDLFVGLGEMLGITWEQIEQAYLFKNEVNHERQESGY</sequence>
<comment type="caution">
    <text evidence="1">The sequence shown here is derived from an EMBL/GenBank/DDBJ whole genome shotgun (WGS) entry which is preliminary data.</text>
</comment>
<dbReference type="Gene3D" id="1.10.4010.10">
    <property type="entry name" value="Type II deoxyuridine triphosphatase"/>
    <property type="match status" value="1"/>
</dbReference>
<dbReference type="RefSeq" id="WP_343839677.1">
    <property type="nucleotide sequence ID" value="NZ_BAAADO010000003.1"/>
</dbReference>
<dbReference type="SUPFAM" id="SSF101386">
    <property type="entry name" value="all-alpha NTP pyrophosphatases"/>
    <property type="match status" value="1"/>
</dbReference>
<gene>
    <name evidence="1" type="ORF">GCM10008986_16450</name>
</gene>
<evidence type="ECO:0000313" key="2">
    <source>
        <dbReference type="Proteomes" id="UP001500880"/>
    </source>
</evidence>
<keyword evidence="2" id="KW-1185">Reference proteome</keyword>
<dbReference type="EMBL" id="BAAADO010000003">
    <property type="protein sequence ID" value="GAA0491103.1"/>
    <property type="molecule type" value="Genomic_DNA"/>
</dbReference>
<dbReference type="Proteomes" id="UP001500880">
    <property type="component" value="Unassembled WGS sequence"/>
</dbReference>
<organism evidence="1 2">
    <name type="scientific">Salinibacillus aidingensis</name>
    <dbReference type="NCBI Taxonomy" id="237684"/>
    <lineage>
        <taxon>Bacteria</taxon>
        <taxon>Bacillati</taxon>
        <taxon>Bacillota</taxon>
        <taxon>Bacilli</taxon>
        <taxon>Bacillales</taxon>
        <taxon>Bacillaceae</taxon>
        <taxon>Salinibacillus</taxon>
    </lineage>
</organism>
<dbReference type="InterPro" id="IPR016947">
    <property type="entry name" value="UCP030140"/>
</dbReference>
<proteinExistence type="predicted"/>
<dbReference type="CDD" id="cd11527">
    <property type="entry name" value="NTP-PPase_dUTPase"/>
    <property type="match status" value="1"/>
</dbReference>
<dbReference type="Pfam" id="PF08761">
    <property type="entry name" value="dUTPase_2"/>
    <property type="match status" value="2"/>
</dbReference>
<dbReference type="InterPro" id="IPR014871">
    <property type="entry name" value="dUTPase/dCTP_pyrophosphatase"/>
</dbReference>
<name>A0ABN1B682_9BACI</name>
<protein>
    <submittedName>
        <fullName evidence="1">dUTP diphosphatase</fullName>
    </submittedName>
</protein>
<evidence type="ECO:0000313" key="1">
    <source>
        <dbReference type="EMBL" id="GAA0491103.1"/>
    </source>
</evidence>
<dbReference type="PIRSF" id="PIRSF030140">
    <property type="entry name" value="UCP030140"/>
    <property type="match status" value="1"/>
</dbReference>
<reference evidence="1 2" key="1">
    <citation type="journal article" date="2019" name="Int. J. Syst. Evol. Microbiol.">
        <title>The Global Catalogue of Microorganisms (GCM) 10K type strain sequencing project: providing services to taxonomists for standard genome sequencing and annotation.</title>
        <authorList>
            <consortium name="The Broad Institute Genomics Platform"/>
            <consortium name="The Broad Institute Genome Sequencing Center for Infectious Disease"/>
            <person name="Wu L."/>
            <person name="Ma J."/>
        </authorList>
    </citation>
    <scope>NUCLEOTIDE SEQUENCE [LARGE SCALE GENOMIC DNA]</scope>
    <source>
        <strain evidence="1 2">JCM 12389</strain>
    </source>
</reference>